<feature type="compositionally biased region" description="Basic residues" evidence="7">
    <location>
        <begin position="395"/>
        <end position="404"/>
    </location>
</feature>
<evidence type="ECO:0000256" key="2">
    <source>
        <dbReference type="ARBA" id="ARBA00022473"/>
    </source>
</evidence>
<keyword evidence="9" id="KW-1185">Reference proteome</keyword>
<evidence type="ECO:0000256" key="5">
    <source>
        <dbReference type="RuleBase" id="RU364012"/>
    </source>
</evidence>
<dbReference type="EMBL" id="BSYO01000028">
    <property type="protein sequence ID" value="GMH25035.1"/>
    <property type="molecule type" value="Genomic_DNA"/>
</dbReference>
<evidence type="ECO:0000313" key="8">
    <source>
        <dbReference type="EMBL" id="GMH25035.1"/>
    </source>
</evidence>
<proteinExistence type="inferred from homology"/>
<keyword evidence="2 5" id="KW-0217">Developmental protein</keyword>
<gene>
    <name evidence="8" type="ORF">Nepgr_026878</name>
</gene>
<feature type="compositionally biased region" description="Polar residues" evidence="7">
    <location>
        <begin position="67"/>
        <end position="83"/>
    </location>
</feature>
<keyword evidence="3 5" id="KW-0221">Differentiation</keyword>
<feature type="region of interest" description="Disordered" evidence="7">
    <location>
        <begin position="67"/>
        <end position="92"/>
    </location>
</feature>
<comment type="caution">
    <text evidence="8">The sequence shown here is derived from an EMBL/GenBank/DDBJ whole genome shotgun (WGS) entry which is preliminary data.</text>
</comment>
<accession>A0AAD3Y2F8</accession>
<reference evidence="8" key="1">
    <citation type="submission" date="2023-05" db="EMBL/GenBank/DDBJ databases">
        <title>Nepenthes gracilis genome sequencing.</title>
        <authorList>
            <person name="Fukushima K."/>
        </authorList>
    </citation>
    <scope>NUCLEOTIDE SEQUENCE</scope>
    <source>
        <strain evidence="8">SING2019-196</strain>
    </source>
</reference>
<dbReference type="InterPro" id="IPR012474">
    <property type="entry name" value="Frigida"/>
</dbReference>
<dbReference type="AlphaFoldDB" id="A0AAD3Y2F8"/>
<evidence type="ECO:0000256" key="3">
    <source>
        <dbReference type="ARBA" id="ARBA00022782"/>
    </source>
</evidence>
<feature type="coiled-coil region" evidence="6">
    <location>
        <begin position="4"/>
        <end position="31"/>
    </location>
</feature>
<keyword evidence="4 5" id="KW-0287">Flowering</keyword>
<evidence type="ECO:0000313" key="9">
    <source>
        <dbReference type="Proteomes" id="UP001279734"/>
    </source>
</evidence>
<organism evidence="8 9">
    <name type="scientific">Nepenthes gracilis</name>
    <name type="common">Slender pitcher plant</name>
    <dbReference type="NCBI Taxonomy" id="150966"/>
    <lineage>
        <taxon>Eukaryota</taxon>
        <taxon>Viridiplantae</taxon>
        <taxon>Streptophyta</taxon>
        <taxon>Embryophyta</taxon>
        <taxon>Tracheophyta</taxon>
        <taxon>Spermatophyta</taxon>
        <taxon>Magnoliopsida</taxon>
        <taxon>eudicotyledons</taxon>
        <taxon>Gunneridae</taxon>
        <taxon>Pentapetalae</taxon>
        <taxon>Caryophyllales</taxon>
        <taxon>Nepenthaceae</taxon>
        <taxon>Nepenthes</taxon>
    </lineage>
</organism>
<sequence length="548" mass="61689">MATLQAISEAVKQIDAKKKNLEKAFKDLQSHSHSLSSFPLNWSDIDSYFSNIQSSLQSEVYHLQQREQSQNPQFAIPQKTPNSEENDDETPIITPEIDVKEMCERMEAEKLRNWLMNVKKWRIGAISSGALNFAPDPCKLVLDAIDGSPGHEFRDDAYGVRTCLFGDRNCLLLEALMAIEGVNISGEMRERARTLAMEWKGKMKKDKHMVCEAMLILRLLACFRLGAEFDQDELADFVVLSLTVRKHFSQLKFEFNLCLELGLQDKFPEIVRRVSNMGRQLQAAKSIYELKLADKCPIVPILRSYVNDAQKQARLARKQAKRLQATGTSRSEEEATELLGKTSDRQLNMLRVVLKLIKEYNLESDYPIDEIESRITDLEQKIKRKHAADAQAPNPKKKKQKQQRNGREPKMQKRWQLQQQNGSEHALTSVPAASASFPAVSTTMHPPFQQSHFHPANFGSLVERPAEILSSPAGMSYGSAAAGSAAEIGLYMGRYGLPITRMGYAANQGAIESHFFASGSDLPAGVRNFPAPFTGYGVPPQYDPHFQR</sequence>
<dbReference type="PANTHER" id="PTHR31791">
    <property type="entry name" value="FRIGIDA-LIKE PROTEIN 3-RELATED"/>
    <property type="match status" value="1"/>
</dbReference>
<evidence type="ECO:0000256" key="4">
    <source>
        <dbReference type="ARBA" id="ARBA00023089"/>
    </source>
</evidence>
<dbReference type="PANTHER" id="PTHR31791:SF47">
    <property type="entry name" value="INACTIVE FRIGIDA-LIKE PROTEIN 2"/>
    <property type="match status" value="1"/>
</dbReference>
<keyword evidence="6" id="KW-0175">Coiled coil</keyword>
<comment type="similarity">
    <text evidence="1 5">Belongs to the Frigida family.</text>
</comment>
<evidence type="ECO:0000256" key="6">
    <source>
        <dbReference type="SAM" id="Coils"/>
    </source>
</evidence>
<dbReference type="GO" id="GO:0030154">
    <property type="term" value="P:cell differentiation"/>
    <property type="evidence" value="ECO:0007669"/>
    <property type="project" value="UniProtKB-KW"/>
</dbReference>
<dbReference type="GO" id="GO:0009908">
    <property type="term" value="P:flower development"/>
    <property type="evidence" value="ECO:0007669"/>
    <property type="project" value="UniProtKB-KW"/>
</dbReference>
<name>A0AAD3Y2F8_NEPGR</name>
<dbReference type="Pfam" id="PF07899">
    <property type="entry name" value="Frigida"/>
    <property type="match status" value="1"/>
</dbReference>
<dbReference type="Proteomes" id="UP001279734">
    <property type="component" value="Unassembled WGS sequence"/>
</dbReference>
<feature type="region of interest" description="Disordered" evidence="7">
    <location>
        <begin position="382"/>
        <end position="427"/>
    </location>
</feature>
<protein>
    <recommendedName>
        <fullName evidence="5">FRIGIDA-like protein</fullName>
    </recommendedName>
</protein>
<evidence type="ECO:0000256" key="1">
    <source>
        <dbReference type="ARBA" id="ARBA00008956"/>
    </source>
</evidence>
<evidence type="ECO:0000256" key="7">
    <source>
        <dbReference type="SAM" id="MobiDB-lite"/>
    </source>
</evidence>